<feature type="domain" description="DUF6471" evidence="1">
    <location>
        <begin position="7"/>
        <end position="71"/>
    </location>
</feature>
<keyword evidence="3" id="KW-1185">Reference proteome</keyword>
<organism evidence="2 3">
    <name type="scientific">Noviherbaspirillum aridicola</name>
    <dbReference type="NCBI Taxonomy" id="2849687"/>
    <lineage>
        <taxon>Bacteria</taxon>
        <taxon>Pseudomonadati</taxon>
        <taxon>Pseudomonadota</taxon>
        <taxon>Betaproteobacteria</taxon>
        <taxon>Burkholderiales</taxon>
        <taxon>Oxalobacteraceae</taxon>
        <taxon>Noviherbaspirillum</taxon>
    </lineage>
</organism>
<reference evidence="2 3" key="1">
    <citation type="journal article" date="2022" name="Int. J. Syst. Evol. Microbiol.">
        <title>Noviherbaspirillum aridicola sp. nov., isolated from an arid soil in Pakistan.</title>
        <authorList>
            <person name="Khan I.U."/>
            <person name="Saqib M."/>
            <person name="Amin A."/>
            <person name="Hussain F."/>
            <person name="Li L."/>
            <person name="Liu Y.H."/>
            <person name="Fang B.Z."/>
            <person name="Ahmed I."/>
            <person name="Li W.J."/>
        </authorList>
    </citation>
    <scope>NUCLEOTIDE SEQUENCE [LARGE SCALE GENOMIC DNA]</scope>
    <source>
        <strain evidence="2 3">NCCP-691</strain>
    </source>
</reference>
<comment type="caution">
    <text evidence="2">The sequence shown here is derived from an EMBL/GenBank/DDBJ whole genome shotgun (WGS) entry which is preliminary data.</text>
</comment>
<gene>
    <name evidence="2" type="ORF">NCCP691_39290</name>
</gene>
<evidence type="ECO:0000313" key="3">
    <source>
        <dbReference type="Proteomes" id="UP000887222"/>
    </source>
</evidence>
<accession>A0ABQ4QAT7</accession>
<dbReference type="EMBL" id="BPMK01000022">
    <property type="protein sequence ID" value="GIZ53915.1"/>
    <property type="molecule type" value="Genomic_DNA"/>
</dbReference>
<sequence length="84" mass="9478">MQKKVDWKGEARRTLRFEMKIRDIGYKELVRRLNGMGVAETERSVASKVSRGTFSAAFLLQCLRAMDVRTLDVSGGPVTSARED</sequence>
<name>A0ABQ4QAT7_9BURK</name>
<dbReference type="Proteomes" id="UP000887222">
    <property type="component" value="Unassembled WGS sequence"/>
</dbReference>
<dbReference type="InterPro" id="IPR045526">
    <property type="entry name" value="DUF6471"/>
</dbReference>
<dbReference type="Pfam" id="PF20075">
    <property type="entry name" value="DUF6471"/>
    <property type="match status" value="1"/>
</dbReference>
<evidence type="ECO:0000259" key="1">
    <source>
        <dbReference type="Pfam" id="PF20075"/>
    </source>
</evidence>
<evidence type="ECO:0000313" key="2">
    <source>
        <dbReference type="EMBL" id="GIZ53915.1"/>
    </source>
</evidence>
<protein>
    <recommendedName>
        <fullName evidence="1">DUF6471 domain-containing protein</fullName>
    </recommendedName>
</protein>
<proteinExistence type="predicted"/>